<keyword evidence="2" id="KW-1185">Reference proteome</keyword>
<evidence type="ECO:0000313" key="2">
    <source>
        <dbReference type="Proteomes" id="UP001359485"/>
    </source>
</evidence>
<sequence>MNLNMYKAVDNDVARQQSLIDLEELYVWLQQFEDPSIGVVEELALGTGHINWPCFKWNDESDGLRNGPRCVSCTCPPGLSTEPDPGSQKESETTCWQNDEICC</sequence>
<gene>
    <name evidence="1" type="ORF">RUM44_009392</name>
</gene>
<evidence type="ECO:0000313" key="1">
    <source>
        <dbReference type="EMBL" id="KAK6626915.1"/>
    </source>
</evidence>
<proteinExistence type="predicted"/>
<accession>A0ABR1ASK3</accession>
<name>A0ABR1ASK3_POLSC</name>
<reference evidence="1 2" key="1">
    <citation type="submission" date="2023-09" db="EMBL/GenBank/DDBJ databases">
        <title>Genomes of two closely related lineages of the louse Polyplax serrata with different host specificities.</title>
        <authorList>
            <person name="Martinu J."/>
            <person name="Tarabai H."/>
            <person name="Stefka J."/>
            <person name="Hypsa V."/>
        </authorList>
    </citation>
    <scope>NUCLEOTIDE SEQUENCE [LARGE SCALE GENOMIC DNA]</scope>
    <source>
        <strain evidence="1">98ZLc_SE</strain>
    </source>
</reference>
<organism evidence="1 2">
    <name type="scientific">Polyplax serrata</name>
    <name type="common">Common mouse louse</name>
    <dbReference type="NCBI Taxonomy" id="468196"/>
    <lineage>
        <taxon>Eukaryota</taxon>
        <taxon>Metazoa</taxon>
        <taxon>Ecdysozoa</taxon>
        <taxon>Arthropoda</taxon>
        <taxon>Hexapoda</taxon>
        <taxon>Insecta</taxon>
        <taxon>Pterygota</taxon>
        <taxon>Neoptera</taxon>
        <taxon>Paraneoptera</taxon>
        <taxon>Psocodea</taxon>
        <taxon>Troctomorpha</taxon>
        <taxon>Phthiraptera</taxon>
        <taxon>Anoplura</taxon>
        <taxon>Polyplacidae</taxon>
        <taxon>Polyplax</taxon>
    </lineage>
</organism>
<comment type="caution">
    <text evidence="1">The sequence shown here is derived from an EMBL/GenBank/DDBJ whole genome shotgun (WGS) entry which is preliminary data.</text>
</comment>
<protein>
    <submittedName>
        <fullName evidence="1">Uncharacterized protein</fullName>
    </submittedName>
</protein>
<dbReference type="EMBL" id="JAWJWF010000045">
    <property type="protein sequence ID" value="KAK6626915.1"/>
    <property type="molecule type" value="Genomic_DNA"/>
</dbReference>
<dbReference type="Proteomes" id="UP001359485">
    <property type="component" value="Unassembled WGS sequence"/>
</dbReference>